<dbReference type="Proteomes" id="UP000318242">
    <property type="component" value="Unassembled WGS sequence"/>
</dbReference>
<dbReference type="AlphaFoldDB" id="A0A4Y3IL32"/>
<protein>
    <submittedName>
        <fullName evidence="1">Uncharacterized protein</fullName>
    </submittedName>
</protein>
<gene>
    <name evidence="1" type="ORF">VCO01S_12890</name>
</gene>
<accession>A0A4Y3IL32</accession>
<sequence>MYIKLLCDQALICLLAYNDKRHIKTCFYIHSLDIRQIESGMLVLLSVDGGQKSTIIIECTGYGWLYELTEDQKNSPSKLLRLGLM</sequence>
<evidence type="ECO:0000313" key="2">
    <source>
        <dbReference type="Proteomes" id="UP000318242"/>
    </source>
</evidence>
<comment type="caution">
    <text evidence="1">The sequence shown here is derived from an EMBL/GenBank/DDBJ whole genome shotgun (WGS) entry which is preliminary data.</text>
</comment>
<name>A0A4Y3IL32_9VIBR</name>
<proteinExistence type="predicted"/>
<organism evidence="1 2">
    <name type="scientific">Vibrio comitans NBRC 102076</name>
    <dbReference type="NCBI Taxonomy" id="1219078"/>
    <lineage>
        <taxon>Bacteria</taxon>
        <taxon>Pseudomonadati</taxon>
        <taxon>Pseudomonadota</taxon>
        <taxon>Gammaproteobacteria</taxon>
        <taxon>Vibrionales</taxon>
        <taxon>Vibrionaceae</taxon>
        <taxon>Vibrio</taxon>
    </lineage>
</organism>
<reference evidence="1 2" key="1">
    <citation type="submission" date="2019-06" db="EMBL/GenBank/DDBJ databases">
        <title>Whole genome shotgun sequence of Vibrio comitans NBRC 102076.</title>
        <authorList>
            <person name="Hosoyama A."/>
            <person name="Uohara A."/>
            <person name="Ohji S."/>
            <person name="Ichikawa N."/>
        </authorList>
    </citation>
    <scope>NUCLEOTIDE SEQUENCE [LARGE SCALE GENOMIC DNA]</scope>
    <source>
        <strain evidence="1 2">NBRC 102076</strain>
    </source>
</reference>
<keyword evidence="2" id="KW-1185">Reference proteome</keyword>
<dbReference type="EMBL" id="BJLH01000005">
    <property type="protein sequence ID" value="GEA60096.1"/>
    <property type="molecule type" value="Genomic_DNA"/>
</dbReference>
<evidence type="ECO:0000313" key="1">
    <source>
        <dbReference type="EMBL" id="GEA60096.1"/>
    </source>
</evidence>